<dbReference type="RefSeq" id="WP_109015496.1">
    <property type="nucleotide sequence ID" value="NZ_BDOQ01000007.1"/>
</dbReference>
<accession>A0A2R5F7X6</accession>
<dbReference type="Proteomes" id="UP000245081">
    <property type="component" value="Unassembled WGS sequence"/>
</dbReference>
<gene>
    <name evidence="1" type="ORF">NMK_1873</name>
</gene>
<keyword evidence="2" id="KW-1185">Reference proteome</keyword>
<dbReference type="AlphaFoldDB" id="A0A2R5F7X6"/>
<comment type="caution">
    <text evidence="1">The sequence shown here is derived from an EMBL/GenBank/DDBJ whole genome shotgun (WGS) entry which is preliminary data.</text>
</comment>
<evidence type="ECO:0000313" key="2">
    <source>
        <dbReference type="Proteomes" id="UP000245081"/>
    </source>
</evidence>
<protein>
    <submittedName>
        <fullName evidence="1">Anthranilate synthase</fullName>
    </submittedName>
</protein>
<evidence type="ECO:0000313" key="1">
    <source>
        <dbReference type="EMBL" id="GBG14297.1"/>
    </source>
</evidence>
<organism evidence="1 2">
    <name type="scientific">Novimethylophilus kurashikiensis</name>
    <dbReference type="NCBI Taxonomy" id="1825523"/>
    <lineage>
        <taxon>Bacteria</taxon>
        <taxon>Pseudomonadati</taxon>
        <taxon>Pseudomonadota</taxon>
        <taxon>Betaproteobacteria</taxon>
        <taxon>Nitrosomonadales</taxon>
        <taxon>Methylophilaceae</taxon>
        <taxon>Novimethylophilus</taxon>
    </lineage>
</organism>
<sequence length="105" mass="11661">MELPFSFEPPRLTSYEMSPAVRERMTKLQDRLTASGCVNLHISWNRESLASGKYSVDEVVTSVCSNLEAILDGDVTPLVFDDRDFPVPAPDISSELRTLVNSVSI</sequence>
<proteinExistence type="predicted"/>
<reference evidence="1 2" key="1">
    <citation type="journal article" date="2018" name="Environ. Microbiol.">
        <title>Isolation and genomic characterization of Novimethylophilus kurashikiensis gen. nov. sp. nov., a new lanthanide-dependent methylotrophic species of Methylophilaceae.</title>
        <authorList>
            <person name="Lv H."/>
            <person name="Sahin N."/>
            <person name="Tani A."/>
        </authorList>
    </citation>
    <scope>NUCLEOTIDE SEQUENCE [LARGE SCALE GENOMIC DNA]</scope>
    <source>
        <strain evidence="1 2">La2-4</strain>
    </source>
</reference>
<name>A0A2R5F7X6_9PROT</name>
<dbReference type="EMBL" id="BDOQ01000007">
    <property type="protein sequence ID" value="GBG14297.1"/>
    <property type="molecule type" value="Genomic_DNA"/>
</dbReference>